<keyword evidence="7" id="KW-0690">Ribosome biogenesis</keyword>
<comment type="similarity">
    <text evidence="1 7">Belongs to the endoribonuclease YbeY family.</text>
</comment>
<keyword evidence="3 7" id="KW-0479">Metal-binding</keyword>
<evidence type="ECO:0000256" key="7">
    <source>
        <dbReference type="HAMAP-Rule" id="MF_00009"/>
    </source>
</evidence>
<dbReference type="GO" id="GO:0004521">
    <property type="term" value="F:RNA endonuclease activity"/>
    <property type="evidence" value="ECO:0007669"/>
    <property type="project" value="UniProtKB-UniRule"/>
</dbReference>
<dbReference type="InterPro" id="IPR023091">
    <property type="entry name" value="MetalPrtase_cat_dom_sf_prd"/>
</dbReference>
<evidence type="ECO:0000256" key="2">
    <source>
        <dbReference type="ARBA" id="ARBA00022722"/>
    </source>
</evidence>
<feature type="binding site" evidence="7">
    <location>
        <position position="171"/>
    </location>
    <ligand>
        <name>Zn(2+)</name>
        <dbReference type="ChEBI" id="CHEBI:29105"/>
        <note>catalytic</note>
    </ligand>
</feature>
<dbReference type="SUPFAM" id="SSF55486">
    <property type="entry name" value="Metalloproteases ('zincins'), catalytic domain"/>
    <property type="match status" value="1"/>
</dbReference>
<dbReference type="Proteomes" id="UP000295399">
    <property type="component" value="Unassembled WGS sequence"/>
</dbReference>
<feature type="compositionally biased region" description="Low complexity" evidence="8">
    <location>
        <begin position="1"/>
        <end position="20"/>
    </location>
</feature>
<sequence>MTHSSAAPAGDAPGPDPAAANHSALDDPEDPGSSRAIVAGTLTLDLGVEPPAGWPDAGACAERAAAAWHALATGQAPAAAPVADARPRLAGTASLLFADDATVRPLNAAWRGKDRATNVLSFPADDALPDGSETCVGDIVLARETIAREATEQGKTLADHTVHLILHGLLHLAGFDHESDAEAAVMEALERAGLAAVGIADPYAPPAAVDTAGAR</sequence>
<dbReference type="InterPro" id="IPR002036">
    <property type="entry name" value="YbeY"/>
</dbReference>
<comment type="caution">
    <text evidence="9">The sequence shown here is derived from an EMBL/GenBank/DDBJ whole genome shotgun (WGS) entry which is preliminary data.</text>
</comment>
<dbReference type="PANTHER" id="PTHR46986">
    <property type="entry name" value="ENDORIBONUCLEASE YBEY, CHLOROPLASTIC"/>
    <property type="match status" value="1"/>
</dbReference>
<dbReference type="OrthoDB" id="9807740at2"/>
<evidence type="ECO:0000256" key="8">
    <source>
        <dbReference type="SAM" id="MobiDB-lite"/>
    </source>
</evidence>
<accession>A0A4V2SPR7</accession>
<dbReference type="GO" id="GO:0008270">
    <property type="term" value="F:zinc ion binding"/>
    <property type="evidence" value="ECO:0007669"/>
    <property type="project" value="UniProtKB-UniRule"/>
</dbReference>
<dbReference type="InterPro" id="IPR020549">
    <property type="entry name" value="YbeY_CS"/>
</dbReference>
<dbReference type="NCBIfam" id="TIGR00043">
    <property type="entry name" value="rRNA maturation RNase YbeY"/>
    <property type="match status" value="1"/>
</dbReference>
<evidence type="ECO:0000256" key="1">
    <source>
        <dbReference type="ARBA" id="ARBA00010875"/>
    </source>
</evidence>
<keyword evidence="2 7" id="KW-0540">Nuclease</keyword>
<name>A0A4V2SPR7_RHOSA</name>
<keyword evidence="6 7" id="KW-0862">Zinc</keyword>
<proteinExistence type="inferred from homology"/>
<gene>
    <name evidence="7" type="primary">ybeY</name>
    <name evidence="9" type="ORF">EV659_103133</name>
</gene>
<keyword evidence="7" id="KW-0963">Cytoplasm</keyword>
<keyword evidence="7" id="KW-0698">rRNA processing</keyword>
<evidence type="ECO:0000313" key="9">
    <source>
        <dbReference type="EMBL" id="TCP36246.1"/>
    </source>
</evidence>
<dbReference type="GO" id="GO:0004222">
    <property type="term" value="F:metalloendopeptidase activity"/>
    <property type="evidence" value="ECO:0007669"/>
    <property type="project" value="InterPro"/>
</dbReference>
<comment type="function">
    <text evidence="7">Single strand-specific metallo-endoribonuclease involved in late-stage 70S ribosome quality control and in maturation of the 3' terminus of the 16S rRNA.</text>
</comment>
<evidence type="ECO:0000256" key="5">
    <source>
        <dbReference type="ARBA" id="ARBA00022801"/>
    </source>
</evidence>
<dbReference type="Gene3D" id="3.40.390.30">
    <property type="entry name" value="Metalloproteases ('zincins'), catalytic domain"/>
    <property type="match status" value="1"/>
</dbReference>
<dbReference type="EC" id="3.1.-.-" evidence="7"/>
<keyword evidence="10" id="KW-1185">Reference proteome</keyword>
<organism evidence="9 10">
    <name type="scientific">Rhodothalassium salexigens DSM 2132</name>
    <dbReference type="NCBI Taxonomy" id="1188247"/>
    <lineage>
        <taxon>Bacteria</taxon>
        <taxon>Pseudomonadati</taxon>
        <taxon>Pseudomonadota</taxon>
        <taxon>Alphaproteobacteria</taxon>
        <taxon>Rhodothalassiales</taxon>
        <taxon>Rhodothalassiaceae</taxon>
        <taxon>Rhodothalassium</taxon>
    </lineage>
</organism>
<dbReference type="AlphaFoldDB" id="A0A4V2SPR7"/>
<dbReference type="GO" id="GO:0005737">
    <property type="term" value="C:cytoplasm"/>
    <property type="evidence" value="ECO:0007669"/>
    <property type="project" value="UniProtKB-SubCell"/>
</dbReference>
<comment type="cofactor">
    <cofactor evidence="7">
        <name>Zn(2+)</name>
        <dbReference type="ChEBI" id="CHEBI:29105"/>
    </cofactor>
    <text evidence="7">Binds 1 zinc ion.</text>
</comment>
<keyword evidence="4 7" id="KW-0255">Endonuclease</keyword>
<dbReference type="GO" id="GO:0006364">
    <property type="term" value="P:rRNA processing"/>
    <property type="evidence" value="ECO:0007669"/>
    <property type="project" value="UniProtKB-UniRule"/>
</dbReference>
<evidence type="ECO:0000256" key="3">
    <source>
        <dbReference type="ARBA" id="ARBA00022723"/>
    </source>
</evidence>
<dbReference type="InParanoid" id="A0A4V2SPR7"/>
<feature type="region of interest" description="Disordered" evidence="8">
    <location>
        <begin position="1"/>
        <end position="34"/>
    </location>
</feature>
<protein>
    <recommendedName>
        <fullName evidence="7">Endoribonuclease YbeY</fullName>
        <ecNumber evidence="7">3.1.-.-</ecNumber>
    </recommendedName>
</protein>
<reference evidence="9 10" key="1">
    <citation type="submission" date="2019-03" db="EMBL/GenBank/DDBJ databases">
        <title>Genomic Encyclopedia of Type Strains, Phase IV (KMG-IV): sequencing the most valuable type-strain genomes for metagenomic binning, comparative biology and taxonomic classification.</title>
        <authorList>
            <person name="Goeker M."/>
        </authorList>
    </citation>
    <scope>NUCLEOTIDE SEQUENCE [LARGE SCALE GENOMIC DNA]</scope>
    <source>
        <strain evidence="9 10">DSM 2132</strain>
    </source>
</reference>
<evidence type="ECO:0000313" key="10">
    <source>
        <dbReference type="Proteomes" id="UP000295399"/>
    </source>
</evidence>
<dbReference type="EMBL" id="SLXO01000003">
    <property type="protein sequence ID" value="TCP36246.1"/>
    <property type="molecule type" value="Genomic_DNA"/>
</dbReference>
<evidence type="ECO:0000256" key="6">
    <source>
        <dbReference type="ARBA" id="ARBA00022833"/>
    </source>
</evidence>
<feature type="binding site" evidence="7">
    <location>
        <position position="177"/>
    </location>
    <ligand>
        <name>Zn(2+)</name>
        <dbReference type="ChEBI" id="CHEBI:29105"/>
        <note>catalytic</note>
    </ligand>
</feature>
<keyword evidence="5 7" id="KW-0378">Hydrolase</keyword>
<dbReference type="PROSITE" id="PS01306">
    <property type="entry name" value="UPF0054"/>
    <property type="match status" value="1"/>
</dbReference>
<dbReference type="RefSeq" id="WP_132707803.1">
    <property type="nucleotide sequence ID" value="NZ_JACIGF010000003.1"/>
</dbReference>
<feature type="binding site" evidence="7">
    <location>
        <position position="167"/>
    </location>
    <ligand>
        <name>Zn(2+)</name>
        <dbReference type="ChEBI" id="CHEBI:29105"/>
        <note>catalytic</note>
    </ligand>
</feature>
<evidence type="ECO:0000256" key="4">
    <source>
        <dbReference type="ARBA" id="ARBA00022759"/>
    </source>
</evidence>
<dbReference type="PANTHER" id="PTHR46986:SF1">
    <property type="entry name" value="ENDORIBONUCLEASE YBEY, CHLOROPLASTIC"/>
    <property type="match status" value="1"/>
</dbReference>
<dbReference type="HAMAP" id="MF_00009">
    <property type="entry name" value="Endoribonucl_YbeY"/>
    <property type="match status" value="1"/>
</dbReference>
<comment type="subcellular location">
    <subcellularLocation>
        <location evidence="7">Cytoplasm</location>
    </subcellularLocation>
</comment>
<dbReference type="Pfam" id="PF02130">
    <property type="entry name" value="YbeY"/>
    <property type="match status" value="1"/>
</dbReference>